<gene>
    <name evidence="1" type="ORF">COO91_04510</name>
</gene>
<proteinExistence type="predicted"/>
<reference evidence="1 2" key="1">
    <citation type="submission" date="2017-11" db="EMBL/GenBank/DDBJ databases">
        <title>Complete genome of a free-living desiccation-tolerant cyanobacterium and its photosynthetic adaptation to extreme terrestrial habitat.</title>
        <authorList>
            <person name="Shang J."/>
        </authorList>
    </citation>
    <scope>NUCLEOTIDE SEQUENCE [LARGE SCALE GENOMIC DNA]</scope>
    <source>
        <strain evidence="1 2">CCNUN1</strain>
    </source>
</reference>
<dbReference type="Proteomes" id="UP000232003">
    <property type="component" value="Chromosome"/>
</dbReference>
<evidence type="ECO:0000313" key="1">
    <source>
        <dbReference type="EMBL" id="AUB38540.1"/>
    </source>
</evidence>
<name>A0A2K8ST65_9NOSO</name>
<sequence>MGSRGQRARKKSFPLCKSSNPAPLPLYQCPIFNALTPIGMLAKVGE</sequence>
<accession>A0A2K8ST65</accession>
<protein>
    <submittedName>
        <fullName evidence="1">Uncharacterized protein</fullName>
    </submittedName>
</protein>
<organism evidence="1 2">
    <name type="scientific">Nostoc flagelliforme CCNUN1</name>
    <dbReference type="NCBI Taxonomy" id="2038116"/>
    <lineage>
        <taxon>Bacteria</taxon>
        <taxon>Bacillati</taxon>
        <taxon>Cyanobacteriota</taxon>
        <taxon>Cyanophyceae</taxon>
        <taxon>Nostocales</taxon>
        <taxon>Nostocaceae</taxon>
        <taxon>Nostoc</taxon>
    </lineage>
</organism>
<evidence type="ECO:0000313" key="2">
    <source>
        <dbReference type="Proteomes" id="UP000232003"/>
    </source>
</evidence>
<dbReference type="KEGG" id="nfl:COO91_04510"/>
<keyword evidence="2" id="KW-1185">Reference proteome</keyword>
<dbReference type="AlphaFoldDB" id="A0A2K8ST65"/>
<dbReference type="EMBL" id="CP024785">
    <property type="protein sequence ID" value="AUB38540.1"/>
    <property type="molecule type" value="Genomic_DNA"/>
</dbReference>